<dbReference type="GO" id="GO:0005524">
    <property type="term" value="F:ATP binding"/>
    <property type="evidence" value="ECO:0007669"/>
    <property type="project" value="UniProtKB-KW"/>
</dbReference>
<comment type="catalytic activity">
    <reaction evidence="1">
        <text>ATP + protein L-histidine = ADP + protein N-phospho-L-histidine.</text>
        <dbReference type="EC" id="2.7.13.3"/>
    </reaction>
</comment>
<evidence type="ECO:0000313" key="19">
    <source>
        <dbReference type="Proteomes" id="UP000006053"/>
    </source>
</evidence>
<dbReference type="GO" id="GO:0000155">
    <property type="term" value="F:phosphorelay sensor kinase activity"/>
    <property type="evidence" value="ECO:0007669"/>
    <property type="project" value="InterPro"/>
</dbReference>
<evidence type="ECO:0000259" key="16">
    <source>
        <dbReference type="PROSITE" id="PS50109"/>
    </source>
</evidence>
<feature type="transmembrane region" description="Helical" evidence="15">
    <location>
        <begin position="54"/>
        <end position="72"/>
    </location>
</feature>
<dbReference type="InterPro" id="IPR036890">
    <property type="entry name" value="HATPase_C_sf"/>
</dbReference>
<keyword evidence="14 15" id="KW-0472">Membrane</keyword>
<dbReference type="Gene3D" id="1.10.287.130">
    <property type="match status" value="1"/>
</dbReference>
<keyword evidence="9" id="KW-0547">Nucleotide-binding</keyword>
<dbReference type="Proteomes" id="UP000006053">
    <property type="component" value="Chromosome"/>
</dbReference>
<keyword evidence="12 15" id="KW-1133">Transmembrane helix</keyword>
<evidence type="ECO:0000256" key="14">
    <source>
        <dbReference type="ARBA" id="ARBA00023136"/>
    </source>
</evidence>
<organism evidence="18 19">
    <name type="scientific">Desulfitobacterium dehalogenans (strain ATCC 51507 / DSM 9161 / JW/IU-DC1)</name>
    <dbReference type="NCBI Taxonomy" id="756499"/>
    <lineage>
        <taxon>Bacteria</taxon>
        <taxon>Bacillati</taxon>
        <taxon>Bacillota</taxon>
        <taxon>Clostridia</taxon>
        <taxon>Eubacteriales</taxon>
        <taxon>Desulfitobacteriaceae</taxon>
        <taxon>Desulfitobacterium</taxon>
    </lineage>
</organism>
<dbReference type="PRINTS" id="PR00344">
    <property type="entry name" value="BCTRLSENSOR"/>
</dbReference>
<keyword evidence="13" id="KW-0902">Two-component regulatory system</keyword>
<proteinExistence type="predicted"/>
<dbReference type="CDD" id="cd06225">
    <property type="entry name" value="HAMP"/>
    <property type="match status" value="1"/>
</dbReference>
<dbReference type="STRING" id="756499.Desde_1553"/>
<dbReference type="GO" id="GO:0005886">
    <property type="term" value="C:plasma membrane"/>
    <property type="evidence" value="ECO:0007669"/>
    <property type="project" value="UniProtKB-SubCell"/>
</dbReference>
<keyword evidence="7" id="KW-0808">Transferase</keyword>
<dbReference type="FunFam" id="3.30.565.10:FF:000013">
    <property type="entry name" value="Two-component sensor histidine kinase"/>
    <property type="match status" value="1"/>
</dbReference>
<dbReference type="InterPro" id="IPR003661">
    <property type="entry name" value="HisK_dim/P_dom"/>
</dbReference>
<dbReference type="EC" id="2.7.13.3" evidence="4"/>
<evidence type="ECO:0000256" key="7">
    <source>
        <dbReference type="ARBA" id="ARBA00022679"/>
    </source>
</evidence>
<keyword evidence="11" id="KW-0067">ATP-binding</keyword>
<dbReference type="Gene3D" id="6.10.340.10">
    <property type="match status" value="1"/>
</dbReference>
<evidence type="ECO:0000256" key="13">
    <source>
        <dbReference type="ARBA" id="ARBA00023012"/>
    </source>
</evidence>
<reference evidence="18 19" key="2">
    <citation type="journal article" date="2015" name="J. Bacteriol.">
        <title>Genomic, proteomic, and biochemical analysis of the organohalide respiratory pathway in Desulfitobacterium dehalogenans.</title>
        <authorList>
            <person name="Kruse T."/>
            <person name="van de Pas B.A."/>
            <person name="Atteia A."/>
            <person name="Krab K."/>
            <person name="Hagen W.R."/>
            <person name="Goodwin L."/>
            <person name="Chain P."/>
            <person name="Boeren S."/>
            <person name="Maphosa F."/>
            <person name="Schraa G."/>
            <person name="de Vos W.M."/>
            <person name="van der Oost J."/>
            <person name="Smidt H."/>
            <person name="Stams A.J."/>
        </authorList>
    </citation>
    <scope>NUCLEOTIDE SEQUENCE [LARGE SCALE GENOMIC DNA]</scope>
    <source>
        <strain evidence="19">ATCC 51507 / DSM 9161 / JW/IU-DC1</strain>
    </source>
</reference>
<dbReference type="InterPro" id="IPR003660">
    <property type="entry name" value="HAMP_dom"/>
</dbReference>
<dbReference type="Gene3D" id="3.30.565.10">
    <property type="entry name" value="Histidine kinase-like ATPase, C-terminal domain"/>
    <property type="match status" value="1"/>
</dbReference>
<dbReference type="Pfam" id="PF00512">
    <property type="entry name" value="HisKA"/>
    <property type="match status" value="1"/>
</dbReference>
<dbReference type="InterPro" id="IPR050398">
    <property type="entry name" value="HssS/ArlS-like"/>
</dbReference>
<keyword evidence="6" id="KW-0597">Phosphoprotein</keyword>
<dbReference type="InterPro" id="IPR036097">
    <property type="entry name" value="HisK_dim/P_sf"/>
</dbReference>
<dbReference type="PROSITE" id="PS50109">
    <property type="entry name" value="HIS_KIN"/>
    <property type="match status" value="1"/>
</dbReference>
<evidence type="ECO:0000256" key="1">
    <source>
        <dbReference type="ARBA" id="ARBA00000085"/>
    </source>
</evidence>
<dbReference type="PANTHER" id="PTHR45528">
    <property type="entry name" value="SENSOR HISTIDINE KINASE CPXA"/>
    <property type="match status" value="1"/>
</dbReference>
<dbReference type="PROSITE" id="PS50885">
    <property type="entry name" value="HAMP"/>
    <property type="match status" value="1"/>
</dbReference>
<evidence type="ECO:0000256" key="11">
    <source>
        <dbReference type="ARBA" id="ARBA00022840"/>
    </source>
</evidence>
<sequence precursor="true">MIRLALCLSLSISAYWIAFNSYKWLSQWQEIAFTAAAIVFVIMLTVTSNLKSNIWKGIISSALSLVVGIAEFSFTDDIFLSLGLASASFLIILACTGRYERFLVFLNRLISWIKGVCLKSLGLELFIFNLASLLGAGLVYTALGLLPPGLLPSFWFLPSSVILSIFAFFIFNSLLIKNKVNYLKEIAGGILEISKGNLDFTVAVKGDDEFKVLAQNINYMSAQLKSKIEDEKRAEKTKNELITNVSHDLKTPLTTIIGYLSLLNDKKYETQDHLDEYLGKAYTKSLKLKKLIEDLFEYTKLSNGIIQVNKSSINLIELIEQQIGEISLLAKQNNLCFVKSFSHPTIEVEVDSDLMARVFENIFSNAIKYSYKDLPGDIAVHIKKEGNKVTVLIENQGDTIPTELLPLLFERFYRVDESRNSRMPGSGLGLAIAKSIVELHDGDIYAESEANKIRVCIVLQAI</sequence>
<evidence type="ECO:0000256" key="12">
    <source>
        <dbReference type="ARBA" id="ARBA00022989"/>
    </source>
</evidence>
<dbReference type="SUPFAM" id="SSF158472">
    <property type="entry name" value="HAMP domain-like"/>
    <property type="match status" value="1"/>
</dbReference>
<dbReference type="SUPFAM" id="SSF55874">
    <property type="entry name" value="ATPase domain of HSP90 chaperone/DNA topoisomerase II/histidine kinase"/>
    <property type="match status" value="1"/>
</dbReference>
<name>I4A7M6_DESDJ</name>
<accession>I4A7M6</accession>
<evidence type="ECO:0000256" key="9">
    <source>
        <dbReference type="ARBA" id="ARBA00022741"/>
    </source>
</evidence>
<dbReference type="SMART" id="SM00388">
    <property type="entry name" value="HisKA"/>
    <property type="match status" value="1"/>
</dbReference>
<dbReference type="SMART" id="SM00304">
    <property type="entry name" value="HAMP"/>
    <property type="match status" value="1"/>
</dbReference>
<dbReference type="InterPro" id="IPR004358">
    <property type="entry name" value="Sig_transdc_His_kin-like_C"/>
</dbReference>
<evidence type="ECO:0000256" key="10">
    <source>
        <dbReference type="ARBA" id="ARBA00022777"/>
    </source>
</evidence>
<keyword evidence="10 18" id="KW-0418">Kinase</keyword>
<gene>
    <name evidence="18" type="ordered locus">Desde_1553</name>
</gene>
<dbReference type="Pfam" id="PF02518">
    <property type="entry name" value="HATPase_c"/>
    <property type="match status" value="1"/>
</dbReference>
<keyword evidence="5" id="KW-1003">Cell membrane</keyword>
<evidence type="ECO:0000256" key="6">
    <source>
        <dbReference type="ARBA" id="ARBA00022553"/>
    </source>
</evidence>
<dbReference type="AlphaFoldDB" id="I4A7M6"/>
<evidence type="ECO:0000259" key="17">
    <source>
        <dbReference type="PROSITE" id="PS50885"/>
    </source>
</evidence>
<dbReference type="CDD" id="cd00082">
    <property type="entry name" value="HisKA"/>
    <property type="match status" value="1"/>
</dbReference>
<dbReference type="Pfam" id="PF00672">
    <property type="entry name" value="HAMP"/>
    <property type="match status" value="1"/>
</dbReference>
<feature type="domain" description="HAMP" evidence="17">
    <location>
        <begin position="177"/>
        <end position="229"/>
    </location>
</feature>
<dbReference type="PANTHER" id="PTHR45528:SF8">
    <property type="entry name" value="HISTIDINE KINASE"/>
    <property type="match status" value="1"/>
</dbReference>
<dbReference type="SMART" id="SM00387">
    <property type="entry name" value="HATPase_c"/>
    <property type="match status" value="1"/>
</dbReference>
<evidence type="ECO:0000256" key="5">
    <source>
        <dbReference type="ARBA" id="ARBA00022475"/>
    </source>
</evidence>
<evidence type="ECO:0000256" key="4">
    <source>
        <dbReference type="ARBA" id="ARBA00012438"/>
    </source>
</evidence>
<dbReference type="InterPro" id="IPR005467">
    <property type="entry name" value="His_kinase_dom"/>
</dbReference>
<dbReference type="InterPro" id="IPR003594">
    <property type="entry name" value="HATPase_dom"/>
</dbReference>
<feature type="transmembrane region" description="Helical" evidence="15">
    <location>
        <begin position="120"/>
        <end position="143"/>
    </location>
</feature>
<dbReference type="SUPFAM" id="SSF47384">
    <property type="entry name" value="Homodimeric domain of signal transducing histidine kinase"/>
    <property type="match status" value="1"/>
</dbReference>
<evidence type="ECO:0000256" key="15">
    <source>
        <dbReference type="SAM" id="Phobius"/>
    </source>
</evidence>
<dbReference type="HOGENOM" id="CLU_000445_89_3_9"/>
<keyword evidence="19" id="KW-1185">Reference proteome</keyword>
<dbReference type="eggNOG" id="COG2205">
    <property type="taxonomic scope" value="Bacteria"/>
</dbReference>
<dbReference type="FunFam" id="1.10.287.130:FF:000008">
    <property type="entry name" value="Two-component sensor histidine kinase"/>
    <property type="match status" value="1"/>
</dbReference>
<evidence type="ECO:0000313" key="18">
    <source>
        <dbReference type="EMBL" id="AFL99960.1"/>
    </source>
</evidence>
<reference evidence="19" key="1">
    <citation type="submission" date="2012-06" db="EMBL/GenBank/DDBJ databases">
        <title>Complete sequence of Desulfitobacterium dehalogenans ATCC 51507.</title>
        <authorList>
            <person name="Lucas S."/>
            <person name="Han J."/>
            <person name="Lapidus A."/>
            <person name="Cheng J.-F."/>
            <person name="Goodwin L."/>
            <person name="Pitluck S."/>
            <person name="Peters L."/>
            <person name="Ovchinnikova G."/>
            <person name="Teshima H."/>
            <person name="Detter J.C."/>
            <person name="Han C."/>
            <person name="Tapia R."/>
            <person name="Land M."/>
            <person name="Hauser L."/>
            <person name="Kyrpides N."/>
            <person name="Ivanova N."/>
            <person name="Pagani I."/>
            <person name="Kruse T."/>
            <person name="de Vos W.M."/>
            <person name="Smidt H."/>
            <person name="Woyke T."/>
        </authorList>
    </citation>
    <scope>NUCLEOTIDE SEQUENCE [LARGE SCALE GENOMIC DNA]</scope>
    <source>
        <strain evidence="19">ATCC 51507 / DSM 9161 / JW/IU-DC1</strain>
    </source>
</reference>
<evidence type="ECO:0000256" key="2">
    <source>
        <dbReference type="ARBA" id="ARBA00004141"/>
    </source>
</evidence>
<feature type="transmembrane region" description="Helical" evidence="15">
    <location>
        <begin position="30"/>
        <end position="47"/>
    </location>
</feature>
<evidence type="ECO:0000256" key="8">
    <source>
        <dbReference type="ARBA" id="ARBA00022692"/>
    </source>
</evidence>
<comment type="subcellular location">
    <subcellularLocation>
        <location evidence="3">Cell membrane</location>
    </subcellularLocation>
    <subcellularLocation>
        <location evidence="2">Membrane</location>
        <topology evidence="2">Multi-pass membrane protein</topology>
    </subcellularLocation>
</comment>
<dbReference type="CDD" id="cd00075">
    <property type="entry name" value="HATPase"/>
    <property type="match status" value="1"/>
</dbReference>
<keyword evidence="8 15" id="KW-0812">Transmembrane</keyword>
<dbReference type="KEGG" id="ddh:Desde_1553"/>
<evidence type="ECO:0000256" key="3">
    <source>
        <dbReference type="ARBA" id="ARBA00004236"/>
    </source>
</evidence>
<protein>
    <recommendedName>
        <fullName evidence="4">histidine kinase</fullName>
        <ecNumber evidence="4">2.7.13.3</ecNumber>
    </recommendedName>
</protein>
<dbReference type="EMBL" id="CP003348">
    <property type="protein sequence ID" value="AFL99960.1"/>
    <property type="molecule type" value="Genomic_DNA"/>
</dbReference>
<feature type="transmembrane region" description="Helical" evidence="15">
    <location>
        <begin position="155"/>
        <end position="176"/>
    </location>
</feature>
<feature type="transmembrane region" description="Helical" evidence="15">
    <location>
        <begin position="78"/>
        <end position="99"/>
    </location>
</feature>
<feature type="domain" description="Histidine kinase" evidence="16">
    <location>
        <begin position="244"/>
        <end position="462"/>
    </location>
</feature>